<dbReference type="Proteomes" id="UP000044625">
    <property type="component" value="Unassembled WGS sequence"/>
</dbReference>
<dbReference type="AlphaFoldDB" id="A0A0T9PR69"/>
<reference evidence="1" key="2">
    <citation type="submission" date="2015-03" db="EMBL/GenBank/DDBJ databases">
        <authorList>
            <person name="Murphy D."/>
        </authorList>
    </citation>
    <scope>NUCLEOTIDE SEQUENCE [LARGE SCALE GENOMIC DNA]</scope>
    <source>
        <strain evidence="1">A125KOH2</strain>
    </source>
</reference>
<name>A0A0T9PR69_9GAMM</name>
<organism evidence="1 4">
    <name type="scientific">Yersinia pekkanenii</name>
    <dbReference type="NCBI Taxonomy" id="1288385"/>
    <lineage>
        <taxon>Bacteria</taxon>
        <taxon>Pseudomonadati</taxon>
        <taxon>Pseudomonadota</taxon>
        <taxon>Gammaproteobacteria</taxon>
        <taxon>Enterobacterales</taxon>
        <taxon>Yersiniaceae</taxon>
        <taxon>Yersinia</taxon>
    </lineage>
</organism>
<evidence type="ECO:0000313" key="4">
    <source>
        <dbReference type="Proteomes" id="UP000045840"/>
    </source>
</evidence>
<reference evidence="4" key="3">
    <citation type="submission" date="2015-03" db="EMBL/GenBank/DDBJ databases">
        <authorList>
            <consortium name="Pathogen Informatics"/>
        </authorList>
    </citation>
    <scope>NUCLEOTIDE SEQUENCE [LARGE SCALE GENOMIC DNA]</scope>
    <source>
        <strain evidence="4">A125KOH2</strain>
    </source>
</reference>
<dbReference type="Proteomes" id="UP000045840">
    <property type="component" value="Unassembled WGS sequence"/>
</dbReference>
<protein>
    <submittedName>
        <fullName evidence="1">Uncharacterized protein</fullName>
    </submittedName>
</protein>
<dbReference type="RefSeq" id="WP_049612978.1">
    <property type="nucleotide sequence ID" value="NZ_CAWMMU010000045.1"/>
</dbReference>
<dbReference type="EMBL" id="CWJL01000045">
    <property type="protein sequence ID" value="CRY69371.1"/>
    <property type="molecule type" value="Genomic_DNA"/>
</dbReference>
<dbReference type="OrthoDB" id="6638654at2"/>
<evidence type="ECO:0000313" key="2">
    <source>
        <dbReference type="EMBL" id="CRY69371.1"/>
    </source>
</evidence>
<keyword evidence="3" id="KW-1185">Reference proteome</keyword>
<accession>A0A0T9PR69</accession>
<proteinExistence type="predicted"/>
<evidence type="ECO:0000313" key="1">
    <source>
        <dbReference type="EMBL" id="CNH78022.1"/>
    </source>
</evidence>
<evidence type="ECO:0000313" key="3">
    <source>
        <dbReference type="Proteomes" id="UP000044625"/>
    </source>
</evidence>
<sequence>MASPKLKVDERFNELSSKWNANQKLDDISFIIIKNELSEDKSLQAVSTLALAYATYSKLDKAIELLEESLPHGDANYATLYCSILYRQVNTRKLNRVIYELANNFDTKWLTYHAAGVAYAFGKISLCNEFLDKHIRLLSNDEGREAAMKYKDEVLSDMASAYEKSGCTSEQYELIGSIVEKIKSQHEVPSAKIEVSGDGGGSYVVDIDTDDVGMIVKMNKQLAEAICMDERLDNCNLIARFTPDRHKKPGVSYVYN</sequence>
<reference evidence="2 3" key="1">
    <citation type="submission" date="2015-03" db="EMBL/GenBank/DDBJ databases">
        <authorList>
            <consortium name="Pathogen Informatics"/>
            <person name="Murphy D."/>
        </authorList>
    </citation>
    <scope>NUCLEOTIDE SEQUENCE [LARGE SCALE GENOMIC DNA]</scope>
    <source>
        <strain evidence="2">Type strain: CIP110230</strain>
        <strain evidence="3">type strain: CIP110230</strain>
    </source>
</reference>
<dbReference type="EMBL" id="CQAZ01000016">
    <property type="protein sequence ID" value="CNH78022.1"/>
    <property type="molecule type" value="Genomic_DNA"/>
</dbReference>
<gene>
    <name evidence="1" type="ORF">ERS008529_02112</name>
    <name evidence="2" type="ORF">ERS137968_04523</name>
</gene>